<evidence type="ECO:0000313" key="4">
    <source>
        <dbReference type="EMBL" id="QBK04492.1"/>
    </source>
</evidence>
<dbReference type="Proteomes" id="UP000292939">
    <property type="component" value="Chromosome"/>
</dbReference>
<organism evidence="4 5">
    <name type="scientific">Hylemonella gracilis</name>
    <dbReference type="NCBI Taxonomy" id="80880"/>
    <lineage>
        <taxon>Bacteria</taxon>
        <taxon>Pseudomonadati</taxon>
        <taxon>Pseudomonadota</taxon>
        <taxon>Betaproteobacteria</taxon>
        <taxon>Burkholderiales</taxon>
        <taxon>Comamonadaceae</taxon>
        <taxon>Hylemonella</taxon>
    </lineage>
</organism>
<evidence type="ECO:0000259" key="3">
    <source>
        <dbReference type="Pfam" id="PF03389"/>
    </source>
</evidence>
<dbReference type="InterPro" id="IPR005053">
    <property type="entry name" value="MobA_MobL"/>
</dbReference>
<dbReference type="KEGG" id="hgr:DW355_06560"/>
<reference evidence="4 5" key="1">
    <citation type="submission" date="2018-07" db="EMBL/GenBank/DDBJ databases">
        <title>Exploring interactions and the metabolic potential of the ultra-small soil bacteria Hylemonella gracilis.</title>
        <authorList>
            <person name="Tyc O."/>
            <person name="Kulkarni P."/>
            <person name="Gawehns F."/>
            <person name="Hundscheid M."/>
            <person name="Zweers H."/>
            <person name="Garbeva P."/>
        </authorList>
    </citation>
    <scope>NUCLEOTIDE SEQUENCE [LARGE SCALE GENOMIC DNA]</scope>
    <source>
        <strain evidence="4 5">NS1</strain>
    </source>
</reference>
<evidence type="ECO:0000256" key="1">
    <source>
        <dbReference type="ARBA" id="ARBA00010873"/>
    </source>
</evidence>
<name>A0A4P6UHG9_9BURK</name>
<keyword evidence="2" id="KW-0184">Conjugation</keyword>
<accession>A0A4P6UHG9</accession>
<comment type="similarity">
    <text evidence="1">Belongs to the MobA/MobL family.</text>
</comment>
<protein>
    <submittedName>
        <fullName evidence="4">Plasmid mobilization protein</fullName>
    </submittedName>
</protein>
<dbReference type="RefSeq" id="WP_131278642.1">
    <property type="nucleotide sequence ID" value="NZ_CP031395.1"/>
</dbReference>
<dbReference type="OrthoDB" id="1634048at2"/>
<dbReference type="Gene3D" id="3.30.930.30">
    <property type="match status" value="1"/>
</dbReference>
<sequence length="233" mass="26752">MASFHHRVKSGKKGNAVEHVSYITRQGRFGTREDLVFSGHGNMPAWAKHDPVSFWRAGDKHERANGAVYREHEISLPEELTKSQQLELVDEMVNEIAGTKPYQFAVHENTSSLEGRSNTHLHLMFSDRMPDGIERAPEKTFRRFNSKNPELGGCKKESGGRNMLELRLELIEMRRRCAELQNAALEKYGHAARVDHRTLKQQGIEREPERHLGAARIRKMTGTEKQQFVTARR</sequence>
<dbReference type="AlphaFoldDB" id="A0A4P6UHG9"/>
<feature type="domain" description="MobA/MobL protein" evidence="3">
    <location>
        <begin position="41"/>
        <end position="216"/>
    </location>
</feature>
<dbReference type="EMBL" id="CP031395">
    <property type="protein sequence ID" value="QBK04492.1"/>
    <property type="molecule type" value="Genomic_DNA"/>
</dbReference>
<evidence type="ECO:0000256" key="2">
    <source>
        <dbReference type="ARBA" id="ARBA00022971"/>
    </source>
</evidence>
<evidence type="ECO:0000313" key="5">
    <source>
        <dbReference type="Proteomes" id="UP000292939"/>
    </source>
</evidence>
<dbReference type="Pfam" id="PF03389">
    <property type="entry name" value="MobA_MobL"/>
    <property type="match status" value="1"/>
</dbReference>
<proteinExistence type="inferred from homology"/>
<gene>
    <name evidence="4" type="ORF">DW355_06560</name>
</gene>